<protein>
    <submittedName>
        <fullName evidence="1">HAD family phosphatase</fullName>
    </submittedName>
</protein>
<dbReference type="CDD" id="cd07505">
    <property type="entry name" value="HAD_BPGM-like"/>
    <property type="match status" value="1"/>
</dbReference>
<dbReference type="Gene3D" id="1.10.150.240">
    <property type="entry name" value="Putative phosphatase, domain 2"/>
    <property type="match status" value="1"/>
</dbReference>
<gene>
    <name evidence="1" type="ORF">KHM83_18185</name>
</gene>
<dbReference type="PANTHER" id="PTHR18901:SF38">
    <property type="entry name" value="PSEUDOURIDINE-5'-PHOSPHATASE"/>
    <property type="match status" value="1"/>
</dbReference>
<dbReference type="Gene3D" id="3.40.50.1000">
    <property type="entry name" value="HAD superfamily/HAD-like"/>
    <property type="match status" value="1"/>
</dbReference>
<dbReference type="InterPro" id="IPR023214">
    <property type="entry name" value="HAD_sf"/>
</dbReference>
<dbReference type="InterPro" id="IPR006439">
    <property type="entry name" value="HAD-SF_hydro_IA"/>
</dbReference>
<reference evidence="1 2" key="1">
    <citation type="submission" date="2021-05" db="EMBL/GenBank/DDBJ databases">
        <title>Fusibacter ferrireducens sp. nov., an anaerobic, sulfur- and Fe-reducing bacterium isolated from the mangrove sediment.</title>
        <authorList>
            <person name="Qiu D."/>
        </authorList>
    </citation>
    <scope>NUCLEOTIDE SEQUENCE [LARGE SCALE GENOMIC DNA]</scope>
    <source>
        <strain evidence="1 2">DSM 12116</strain>
    </source>
</reference>
<dbReference type="InterPro" id="IPR041492">
    <property type="entry name" value="HAD_2"/>
</dbReference>
<dbReference type="NCBIfam" id="TIGR01549">
    <property type="entry name" value="HAD-SF-IA-v1"/>
    <property type="match status" value="1"/>
</dbReference>
<comment type="caution">
    <text evidence="1">The sequence shown here is derived from an EMBL/GenBank/DDBJ whole genome shotgun (WGS) entry which is preliminary data.</text>
</comment>
<name>A0ABS5PVB9_9FIRM</name>
<dbReference type="PANTHER" id="PTHR18901">
    <property type="entry name" value="2-DEOXYGLUCOSE-6-PHOSPHATE PHOSPHATASE 2"/>
    <property type="match status" value="1"/>
</dbReference>
<dbReference type="SUPFAM" id="SSF56784">
    <property type="entry name" value="HAD-like"/>
    <property type="match status" value="1"/>
</dbReference>
<dbReference type="EMBL" id="JAHBCL010000047">
    <property type="protein sequence ID" value="MBS7528601.1"/>
    <property type="molecule type" value="Genomic_DNA"/>
</dbReference>
<accession>A0ABS5PVB9</accession>
<organism evidence="1 2">
    <name type="scientific">Fusibacter paucivorans</name>
    <dbReference type="NCBI Taxonomy" id="76009"/>
    <lineage>
        <taxon>Bacteria</taxon>
        <taxon>Bacillati</taxon>
        <taxon>Bacillota</taxon>
        <taxon>Clostridia</taxon>
        <taxon>Eubacteriales</taxon>
        <taxon>Eubacteriales Family XII. Incertae Sedis</taxon>
        <taxon>Fusibacter</taxon>
    </lineage>
</organism>
<sequence>MWIWKQIDIDFLEKRGIVLPEDLQKDIEGMSFTETAQYFMDRFQLNEPMEAIKDEWNAMAKDFYANRIPLKHDVKKIINHALKEGIKLGIGTSNSRELLMTVLEAHQMVSHFDAMRTSCEVKVGKPSPDIFLKVAEDLDVLPSKCLVFEDTYAGVQAARNAGMRVIAIYDEISAPYHSEIAEAADHFIFGFSEIADDRS</sequence>
<dbReference type="Pfam" id="PF13419">
    <property type="entry name" value="HAD_2"/>
    <property type="match status" value="1"/>
</dbReference>
<dbReference type="InterPro" id="IPR036412">
    <property type="entry name" value="HAD-like_sf"/>
</dbReference>
<evidence type="ECO:0000313" key="2">
    <source>
        <dbReference type="Proteomes" id="UP000746471"/>
    </source>
</evidence>
<evidence type="ECO:0000313" key="1">
    <source>
        <dbReference type="EMBL" id="MBS7528601.1"/>
    </source>
</evidence>
<dbReference type="NCBIfam" id="TIGR01509">
    <property type="entry name" value="HAD-SF-IA-v3"/>
    <property type="match status" value="1"/>
</dbReference>
<keyword evidence="2" id="KW-1185">Reference proteome</keyword>
<proteinExistence type="predicted"/>
<dbReference type="InterPro" id="IPR023198">
    <property type="entry name" value="PGP-like_dom2"/>
</dbReference>
<dbReference type="Proteomes" id="UP000746471">
    <property type="component" value="Unassembled WGS sequence"/>
</dbReference>